<evidence type="ECO:0000256" key="7">
    <source>
        <dbReference type="ARBA" id="ARBA00023244"/>
    </source>
</evidence>
<dbReference type="EC" id="4.98.1.1" evidence="9"/>
<keyword evidence="4 9" id="KW-0408">Iron</keyword>
<feature type="binding site" evidence="9">
    <location>
        <position position="201"/>
    </location>
    <ligand>
        <name>Fe(2+)</name>
        <dbReference type="ChEBI" id="CHEBI:29033"/>
    </ligand>
</feature>
<evidence type="ECO:0000256" key="8">
    <source>
        <dbReference type="ARBA" id="ARBA00024536"/>
    </source>
</evidence>
<keyword evidence="7 9" id="KW-0627">Porphyrin biosynthesis</keyword>
<comment type="pathway">
    <text evidence="9">Porphyrin-containing compound metabolism; protoheme biosynthesis; protoheme from protoporphyrin-IX: step 1/1.</text>
</comment>
<keyword evidence="5 9" id="KW-0350">Heme biosynthesis</keyword>
<dbReference type="UniPathway" id="UPA00252">
    <property type="reaction ID" value="UER00325"/>
</dbReference>
<evidence type="ECO:0000313" key="11">
    <source>
        <dbReference type="EMBL" id="SFN33422.1"/>
    </source>
</evidence>
<evidence type="ECO:0000256" key="6">
    <source>
        <dbReference type="ARBA" id="ARBA00023239"/>
    </source>
</evidence>
<protein>
    <recommendedName>
        <fullName evidence="9">Ferrochelatase</fullName>
        <ecNumber evidence="9">4.98.1.1</ecNumber>
    </recommendedName>
    <alternativeName>
        <fullName evidence="9">Heme synthase</fullName>
    </alternativeName>
    <alternativeName>
        <fullName evidence="9">Protoheme ferro-lyase</fullName>
    </alternativeName>
</protein>
<evidence type="ECO:0000256" key="3">
    <source>
        <dbReference type="ARBA" id="ARBA00022723"/>
    </source>
</evidence>
<dbReference type="Gene3D" id="3.40.50.1400">
    <property type="match status" value="2"/>
</dbReference>
<dbReference type="AlphaFoldDB" id="A0A1I4Y5R9"/>
<dbReference type="InterPro" id="IPR033644">
    <property type="entry name" value="Ferrochelatase_C"/>
</dbReference>
<dbReference type="GO" id="GO:0004325">
    <property type="term" value="F:ferrochelatase activity"/>
    <property type="evidence" value="ECO:0007669"/>
    <property type="project" value="UniProtKB-UniRule"/>
</dbReference>
<evidence type="ECO:0000256" key="4">
    <source>
        <dbReference type="ARBA" id="ARBA00023004"/>
    </source>
</evidence>
<dbReference type="InterPro" id="IPR033659">
    <property type="entry name" value="Ferrochelatase_N"/>
</dbReference>
<comment type="catalytic activity">
    <reaction evidence="9">
        <text>heme b + 2 H(+) = protoporphyrin IX + Fe(2+)</text>
        <dbReference type="Rhea" id="RHEA:22584"/>
        <dbReference type="ChEBI" id="CHEBI:15378"/>
        <dbReference type="ChEBI" id="CHEBI:29033"/>
        <dbReference type="ChEBI" id="CHEBI:57306"/>
        <dbReference type="ChEBI" id="CHEBI:60344"/>
        <dbReference type="EC" id="4.98.1.1"/>
    </reaction>
</comment>
<evidence type="ECO:0000313" key="12">
    <source>
        <dbReference type="Proteomes" id="UP000242869"/>
    </source>
</evidence>
<dbReference type="GO" id="GO:0005737">
    <property type="term" value="C:cytoplasm"/>
    <property type="evidence" value="ECO:0007669"/>
    <property type="project" value="UniProtKB-SubCell"/>
</dbReference>
<organism evidence="11 12">
    <name type="scientific">Formivibrio citricus</name>
    <dbReference type="NCBI Taxonomy" id="83765"/>
    <lineage>
        <taxon>Bacteria</taxon>
        <taxon>Pseudomonadati</taxon>
        <taxon>Pseudomonadota</taxon>
        <taxon>Betaproteobacteria</taxon>
        <taxon>Neisseriales</taxon>
        <taxon>Chitinibacteraceae</taxon>
        <taxon>Formivibrio</taxon>
    </lineage>
</organism>
<dbReference type="CDD" id="cd03411">
    <property type="entry name" value="Ferrochelatase_N"/>
    <property type="match status" value="1"/>
</dbReference>
<dbReference type="Proteomes" id="UP000242869">
    <property type="component" value="Unassembled WGS sequence"/>
</dbReference>
<feature type="binding site" evidence="9">
    <location>
        <position position="282"/>
    </location>
    <ligand>
        <name>Fe(2+)</name>
        <dbReference type="ChEBI" id="CHEBI:29033"/>
    </ligand>
</feature>
<keyword evidence="2 9" id="KW-0963">Cytoplasm</keyword>
<dbReference type="FunFam" id="3.40.50.1400:FF:000002">
    <property type="entry name" value="Ferrochelatase"/>
    <property type="match status" value="1"/>
</dbReference>
<keyword evidence="3 9" id="KW-0479">Metal-binding</keyword>
<gene>
    <name evidence="9" type="primary">hemH</name>
    <name evidence="11" type="ORF">SAMN05660284_01232</name>
</gene>
<evidence type="ECO:0000256" key="1">
    <source>
        <dbReference type="ARBA" id="ARBA00007718"/>
    </source>
</evidence>
<dbReference type="HAMAP" id="MF_00323">
    <property type="entry name" value="Ferrochelatase"/>
    <property type="match status" value="1"/>
</dbReference>
<accession>A0A1I4Y5R9</accession>
<comment type="similarity">
    <text evidence="1 9 10">Belongs to the ferrochelatase family.</text>
</comment>
<dbReference type="RefSeq" id="WP_091192795.1">
    <property type="nucleotide sequence ID" value="NZ_FOVE01000007.1"/>
</dbReference>
<dbReference type="Pfam" id="PF00762">
    <property type="entry name" value="Ferrochelatase"/>
    <property type="match status" value="1"/>
</dbReference>
<dbReference type="PANTHER" id="PTHR11108">
    <property type="entry name" value="FERROCHELATASE"/>
    <property type="match status" value="1"/>
</dbReference>
<keyword evidence="12" id="KW-1185">Reference proteome</keyword>
<name>A0A1I4Y5R9_9NEIS</name>
<evidence type="ECO:0000256" key="10">
    <source>
        <dbReference type="RuleBase" id="RU004185"/>
    </source>
</evidence>
<proteinExistence type="inferred from homology"/>
<comment type="subcellular location">
    <subcellularLocation>
        <location evidence="9">Cytoplasm</location>
    </subcellularLocation>
</comment>
<evidence type="ECO:0000256" key="9">
    <source>
        <dbReference type="HAMAP-Rule" id="MF_00323"/>
    </source>
</evidence>
<dbReference type="CDD" id="cd00419">
    <property type="entry name" value="Ferrochelatase_C"/>
    <property type="match status" value="1"/>
</dbReference>
<reference evidence="12" key="1">
    <citation type="submission" date="2016-10" db="EMBL/GenBank/DDBJ databases">
        <authorList>
            <person name="Varghese N."/>
            <person name="Submissions S."/>
        </authorList>
    </citation>
    <scope>NUCLEOTIDE SEQUENCE [LARGE SCALE GENOMIC DNA]</scope>
    <source>
        <strain evidence="12">DSM 6150</strain>
    </source>
</reference>
<dbReference type="PANTHER" id="PTHR11108:SF1">
    <property type="entry name" value="FERROCHELATASE, MITOCHONDRIAL"/>
    <property type="match status" value="1"/>
</dbReference>
<dbReference type="SUPFAM" id="SSF53800">
    <property type="entry name" value="Chelatase"/>
    <property type="match status" value="1"/>
</dbReference>
<comment type="function">
    <text evidence="9">Catalyzes the ferrous insertion into protoporphyrin IX.</text>
</comment>
<dbReference type="GO" id="GO:0006783">
    <property type="term" value="P:heme biosynthetic process"/>
    <property type="evidence" value="ECO:0007669"/>
    <property type="project" value="UniProtKB-UniRule"/>
</dbReference>
<keyword evidence="6 9" id="KW-0456">Lyase</keyword>
<dbReference type="STRING" id="83765.SAMN05660284_01232"/>
<dbReference type="EMBL" id="FOVE01000007">
    <property type="protein sequence ID" value="SFN33422.1"/>
    <property type="molecule type" value="Genomic_DNA"/>
</dbReference>
<dbReference type="GO" id="GO:0046872">
    <property type="term" value="F:metal ion binding"/>
    <property type="evidence" value="ECO:0007669"/>
    <property type="project" value="UniProtKB-KW"/>
</dbReference>
<evidence type="ECO:0000256" key="5">
    <source>
        <dbReference type="ARBA" id="ARBA00023133"/>
    </source>
</evidence>
<dbReference type="InterPro" id="IPR001015">
    <property type="entry name" value="Ferrochelatase"/>
</dbReference>
<dbReference type="NCBIfam" id="TIGR00109">
    <property type="entry name" value="hemH"/>
    <property type="match status" value="1"/>
</dbReference>
<comment type="catalytic activity">
    <reaction evidence="8">
        <text>Fe-coproporphyrin III + 2 H(+) = coproporphyrin III + Fe(2+)</text>
        <dbReference type="Rhea" id="RHEA:49572"/>
        <dbReference type="ChEBI" id="CHEBI:15378"/>
        <dbReference type="ChEBI" id="CHEBI:29033"/>
        <dbReference type="ChEBI" id="CHEBI:68438"/>
        <dbReference type="ChEBI" id="CHEBI:131725"/>
        <dbReference type="EC" id="4.99.1.9"/>
    </reaction>
    <physiologicalReaction direction="right-to-left" evidence="8">
        <dbReference type="Rhea" id="RHEA:49574"/>
    </physiologicalReaction>
</comment>
<dbReference type="OrthoDB" id="9809741at2"/>
<evidence type="ECO:0000256" key="2">
    <source>
        <dbReference type="ARBA" id="ARBA00022490"/>
    </source>
</evidence>
<sequence length="337" mass="37401">MDTCPPRIGILLVNLGTPQAPTPQAVRSYLSEFLSDPRVVELPRALWWLILNGFVLRFRPAKSAAKYAAIWAPEGSPLQIWSTKQAKLLKGWLGEILAEPVRLELAMRYGKPSMAEGVANLVKAGCDRLLLVPLYPQYAASTTASVVDELGRILASMRNQPALRTIHDFHDDPGYIAALAQTVREQWSLHGRGDHLLMSFHGAPQVTHERGDPYYRQCLATGKLLAAELGLATGQYTIAFQSRFGPAKWLQPYTDKTLQALGQQKTGKLYVICPGFVADCLETLEEIAMEGKKTFLAAGGHEFRYIPCLNDHPRLIEFLGKHVSRELTGWLTAQTPE</sequence>